<evidence type="ECO:0000313" key="5">
    <source>
        <dbReference type="EMBL" id="GBF88772.1"/>
    </source>
</evidence>
<keyword evidence="1 3" id="KW-0547">Nucleotide-binding</keyword>
<evidence type="ECO:0000256" key="3">
    <source>
        <dbReference type="PROSITE-ProRule" id="PRU00492"/>
    </source>
</evidence>
<keyword evidence="2 3" id="KW-0067">ATP-binding</keyword>
<evidence type="ECO:0000313" key="6">
    <source>
        <dbReference type="Proteomes" id="UP000247498"/>
    </source>
</evidence>
<evidence type="ECO:0000256" key="2">
    <source>
        <dbReference type="ARBA" id="ARBA00022840"/>
    </source>
</evidence>
<dbReference type="PANTHER" id="PTHR11573:SF6">
    <property type="entry name" value="RIBONUCLEOSIDE-DIPHOSPHATE REDUCTASE LARGE SUBUNIT"/>
    <property type="match status" value="1"/>
</dbReference>
<dbReference type="InterPro" id="IPR039718">
    <property type="entry name" value="Rrm1"/>
</dbReference>
<dbReference type="OrthoDB" id="1684714at2759"/>
<feature type="domain" description="ATP-cone" evidence="4">
    <location>
        <begin position="1"/>
        <end position="84"/>
    </location>
</feature>
<dbReference type="GO" id="GO:0005524">
    <property type="term" value="F:ATP binding"/>
    <property type="evidence" value="ECO:0007669"/>
    <property type="project" value="UniProtKB-UniRule"/>
</dbReference>
<dbReference type="InterPro" id="IPR005144">
    <property type="entry name" value="ATP-cone_dom"/>
</dbReference>
<keyword evidence="6" id="KW-1185">Reference proteome</keyword>
<name>A0A2V0NQA4_9CHLO</name>
<comment type="caution">
    <text evidence="5">The sequence shown here is derived from an EMBL/GenBank/DDBJ whole genome shotgun (WGS) entry which is preliminary data.</text>
</comment>
<dbReference type="GO" id="GO:0004748">
    <property type="term" value="F:ribonucleoside-diphosphate reductase activity, thioredoxin disulfide as acceptor"/>
    <property type="evidence" value="ECO:0007669"/>
    <property type="project" value="InterPro"/>
</dbReference>
<dbReference type="PANTHER" id="PTHR11573">
    <property type="entry name" value="RIBONUCLEOSIDE-DIPHOSPHATE REDUCTASE LARGE CHAIN"/>
    <property type="match status" value="1"/>
</dbReference>
<dbReference type="Pfam" id="PF00317">
    <property type="entry name" value="Ribonuc_red_lgN"/>
    <property type="match status" value="1"/>
</dbReference>
<dbReference type="STRING" id="307507.A0A2V0NQA4"/>
<dbReference type="GO" id="GO:0005971">
    <property type="term" value="C:ribonucleoside-diphosphate reductase complex"/>
    <property type="evidence" value="ECO:0007669"/>
    <property type="project" value="TreeGrafter"/>
</dbReference>
<dbReference type="InParanoid" id="A0A2V0NQA4"/>
<dbReference type="GO" id="GO:0009263">
    <property type="term" value="P:deoxyribonucleotide biosynthetic process"/>
    <property type="evidence" value="ECO:0007669"/>
    <property type="project" value="InterPro"/>
</dbReference>
<reference evidence="5 6" key="1">
    <citation type="journal article" date="2018" name="Sci. Rep.">
        <title>Raphidocelis subcapitata (=Pseudokirchneriella subcapitata) provides an insight into genome evolution and environmental adaptations in the Sphaeropleales.</title>
        <authorList>
            <person name="Suzuki S."/>
            <person name="Yamaguchi H."/>
            <person name="Nakajima N."/>
            <person name="Kawachi M."/>
        </authorList>
    </citation>
    <scope>NUCLEOTIDE SEQUENCE [LARGE SCALE GENOMIC DNA]</scope>
    <source>
        <strain evidence="5 6">NIES-35</strain>
    </source>
</reference>
<dbReference type="InterPro" id="IPR008926">
    <property type="entry name" value="RNR_R1-su_N"/>
</dbReference>
<dbReference type="InterPro" id="IPR013509">
    <property type="entry name" value="RNR_lsu_N"/>
</dbReference>
<dbReference type="AlphaFoldDB" id="A0A2V0NQA4"/>
<dbReference type="Proteomes" id="UP000247498">
    <property type="component" value="Unassembled WGS sequence"/>
</dbReference>
<proteinExistence type="predicted"/>
<protein>
    <submittedName>
        <fullName evidence="5">Ribonucleoside-diphosphate reductase large subunit</fullName>
    </submittedName>
</protein>
<dbReference type="EMBL" id="BDRX01000006">
    <property type="protein sequence ID" value="GBF88772.1"/>
    <property type="molecule type" value="Genomic_DNA"/>
</dbReference>
<sequence>MFVVKRDGRQITARIARLATGLHDSCDPVLVAQKVAAGVHPGVATRALDELAAETAAALTSAHPDYGRLAARIAVSSLHKDTLASFSQTVALMWRHANPGNGEPAPLVSEQLAEVVREGYAYDYFGFKTLERSYLLRMAGRAVERPQHMLMRVAATPVGIHGPDVPAALETDP</sequence>
<dbReference type="SUPFAM" id="SSF48168">
    <property type="entry name" value="R1 subunit of ribonucleotide reductase, N-terminal domain"/>
    <property type="match status" value="1"/>
</dbReference>
<evidence type="ECO:0000259" key="4">
    <source>
        <dbReference type="PROSITE" id="PS51161"/>
    </source>
</evidence>
<dbReference type="Gene3D" id="3.20.70.20">
    <property type="match status" value="1"/>
</dbReference>
<gene>
    <name evidence="5" type="ORF">Rsub_01673</name>
</gene>
<organism evidence="5 6">
    <name type="scientific">Raphidocelis subcapitata</name>
    <dbReference type="NCBI Taxonomy" id="307507"/>
    <lineage>
        <taxon>Eukaryota</taxon>
        <taxon>Viridiplantae</taxon>
        <taxon>Chlorophyta</taxon>
        <taxon>core chlorophytes</taxon>
        <taxon>Chlorophyceae</taxon>
        <taxon>CS clade</taxon>
        <taxon>Sphaeropleales</taxon>
        <taxon>Selenastraceae</taxon>
        <taxon>Raphidocelis</taxon>
    </lineage>
</organism>
<evidence type="ECO:0000256" key="1">
    <source>
        <dbReference type="ARBA" id="ARBA00022741"/>
    </source>
</evidence>
<dbReference type="PROSITE" id="PS51161">
    <property type="entry name" value="ATP_CONE"/>
    <property type="match status" value="1"/>
</dbReference>
<accession>A0A2V0NQA4</accession>